<dbReference type="Pfam" id="PF00483">
    <property type="entry name" value="NTP_transferase"/>
    <property type="match status" value="1"/>
</dbReference>
<dbReference type="EC" id="2.7.7.33" evidence="2"/>
<dbReference type="PANTHER" id="PTHR47183">
    <property type="entry name" value="GLUCOSE-1-PHOSPHATE CYTIDYLYLTRANSFERASE-RELATED"/>
    <property type="match status" value="1"/>
</dbReference>
<dbReference type="EMBL" id="CP158375">
    <property type="protein sequence ID" value="XDO97715.1"/>
    <property type="molecule type" value="Genomic_DNA"/>
</dbReference>
<dbReference type="GO" id="GO:0009243">
    <property type="term" value="P:O antigen biosynthetic process"/>
    <property type="evidence" value="ECO:0007669"/>
    <property type="project" value="InterPro"/>
</dbReference>
<dbReference type="NCBIfam" id="TIGR02623">
    <property type="entry name" value="G1P_cyt_trans"/>
    <property type="match status" value="1"/>
</dbReference>
<dbReference type="InterPro" id="IPR029044">
    <property type="entry name" value="Nucleotide-diphossugar_trans"/>
</dbReference>
<dbReference type="InterPro" id="IPR046981">
    <property type="entry name" value="G1P_cyt_trans"/>
</dbReference>
<evidence type="ECO:0000313" key="2">
    <source>
        <dbReference type="EMBL" id="XDO97715.1"/>
    </source>
</evidence>
<dbReference type="InterPro" id="IPR005835">
    <property type="entry name" value="NTP_transferase_dom"/>
</dbReference>
<dbReference type="InterPro" id="IPR013446">
    <property type="entry name" value="G1P_cyt_trans-like"/>
</dbReference>
<dbReference type="Gene3D" id="3.90.550.10">
    <property type="entry name" value="Spore Coat Polysaccharide Biosynthesis Protein SpsA, Chain A"/>
    <property type="match status" value="1"/>
</dbReference>
<accession>A0AB39KVC6</accession>
<proteinExistence type="predicted"/>
<dbReference type="PANTHER" id="PTHR47183:SF1">
    <property type="entry name" value="GLUCOSE-1-PHOSPHATE CYTIDYLYLTRANSFERASE"/>
    <property type="match status" value="1"/>
</dbReference>
<dbReference type="RefSeq" id="WP_369061109.1">
    <property type="nucleotide sequence ID" value="NZ_CP158375.1"/>
</dbReference>
<organism evidence="2">
    <name type="scientific">Caulobacter sp. 73W</name>
    <dbReference type="NCBI Taxonomy" id="3161137"/>
    <lineage>
        <taxon>Bacteria</taxon>
        <taxon>Pseudomonadati</taxon>
        <taxon>Pseudomonadota</taxon>
        <taxon>Alphaproteobacteria</taxon>
        <taxon>Caulobacterales</taxon>
        <taxon>Caulobacteraceae</taxon>
        <taxon>Caulobacter</taxon>
    </lineage>
</organism>
<sequence length="257" mass="28286">MTKLVILAGGLGTRLSEETDVRPKPMVEIGGQPILWHIMKIYAQHGVREFVVCLGYKGYVIKEYFANYFLHQADVTIDLAQNKLTVHDGRAEDWCVTLVDTGAATMTGGRLKRVAKYVSDGPFCMTYGDGVGDVDITALLAAHKAGGRLATVTAVKPPGRFGALEMDDGGKVTGFVEKPQGDGGWINGGFFVLEPSAIDYIDADETIWEQQPLQGLARDGELNAFQHEGFWQPMDTVRDRLHLEELWASGKAPWKSW</sequence>
<keyword evidence="2" id="KW-0548">Nucleotidyltransferase</keyword>
<reference evidence="2" key="1">
    <citation type="submission" date="2024-06" db="EMBL/GenBank/DDBJ databases">
        <title>Caulobacter inopinatus, sp. nov.</title>
        <authorList>
            <person name="Donachie S.P."/>
        </authorList>
    </citation>
    <scope>NUCLEOTIDE SEQUENCE</scope>
    <source>
        <strain evidence="2">73W</strain>
    </source>
</reference>
<name>A0AB39KVC6_9CAUL</name>
<keyword evidence="2" id="KW-0808">Transferase</keyword>
<dbReference type="AlphaFoldDB" id="A0AB39KVC6"/>
<protein>
    <submittedName>
        <fullName evidence="2">Glucose-1-phosphate cytidylyltransferase</fullName>
        <ecNumber evidence="2">2.7.7.33</ecNumber>
    </submittedName>
</protein>
<dbReference type="GO" id="GO:0047343">
    <property type="term" value="F:glucose-1-phosphate cytidylyltransferase activity"/>
    <property type="evidence" value="ECO:0007669"/>
    <property type="project" value="UniProtKB-EC"/>
</dbReference>
<gene>
    <name evidence="2" type="primary">rfbF</name>
    <name evidence="2" type="ORF">ABOZ73_04670</name>
</gene>
<evidence type="ECO:0000259" key="1">
    <source>
        <dbReference type="Pfam" id="PF00483"/>
    </source>
</evidence>
<feature type="domain" description="Nucleotidyl transferase" evidence="1">
    <location>
        <begin position="5"/>
        <end position="204"/>
    </location>
</feature>
<dbReference type="SUPFAM" id="SSF53448">
    <property type="entry name" value="Nucleotide-diphospho-sugar transferases"/>
    <property type="match status" value="1"/>
</dbReference>
<dbReference type="CDD" id="cd02524">
    <property type="entry name" value="G1P_cytidylyltransferase"/>
    <property type="match status" value="1"/>
</dbReference>